<evidence type="ECO:0000313" key="1">
    <source>
        <dbReference type="EMBL" id="RCI64241.1"/>
    </source>
</evidence>
<dbReference type="Proteomes" id="UP000253594">
    <property type="component" value="Unassembled WGS sequence"/>
</dbReference>
<sequence length="80" mass="7635">GVLVADAGLSATGGAFDNRDGGSASGKAGVRVEVASLRNDQGGKLLSDGRLDLAANAVGNAGGRIAAKGDLQATVGSLAQ</sequence>
<name>A0A367LTK6_PSEAI</name>
<dbReference type="NCBIfam" id="TIGR01731">
    <property type="entry name" value="fil_hemag_20aa"/>
    <property type="match status" value="2"/>
</dbReference>
<proteinExistence type="predicted"/>
<dbReference type="AlphaFoldDB" id="A0A367LTK6"/>
<dbReference type="InterPro" id="IPR008619">
    <property type="entry name" value="Filamentous_hemagglutn_rpt"/>
</dbReference>
<dbReference type="InterPro" id="IPR010069">
    <property type="entry name" value="CdiA_FHA1_rpt"/>
</dbReference>
<evidence type="ECO:0008006" key="3">
    <source>
        <dbReference type="Google" id="ProtNLM"/>
    </source>
</evidence>
<reference evidence="1 2" key="1">
    <citation type="submission" date="2018-07" db="EMBL/GenBank/DDBJ databases">
        <title>Mechanisms of high-level aminoglycoside resistance among Gram-negative pathogens in Brazil.</title>
        <authorList>
            <person name="Ballaben A.S."/>
            <person name="Darini A.L.C."/>
            <person name="Doi Y."/>
        </authorList>
    </citation>
    <scope>NUCLEOTIDE SEQUENCE [LARGE SCALE GENOMIC DNA]</scope>
    <source>
        <strain evidence="1 2">B2-305</strain>
    </source>
</reference>
<dbReference type="EMBL" id="QORE01004124">
    <property type="protein sequence ID" value="RCI64241.1"/>
    <property type="molecule type" value="Genomic_DNA"/>
</dbReference>
<dbReference type="Pfam" id="PF05594">
    <property type="entry name" value="Fil_haemagg"/>
    <property type="match status" value="1"/>
</dbReference>
<feature type="non-terminal residue" evidence="1">
    <location>
        <position position="1"/>
    </location>
</feature>
<feature type="non-terminal residue" evidence="1">
    <location>
        <position position="80"/>
    </location>
</feature>
<organism evidence="1 2">
    <name type="scientific">Pseudomonas aeruginosa</name>
    <dbReference type="NCBI Taxonomy" id="287"/>
    <lineage>
        <taxon>Bacteria</taxon>
        <taxon>Pseudomonadati</taxon>
        <taxon>Pseudomonadota</taxon>
        <taxon>Gammaproteobacteria</taxon>
        <taxon>Pseudomonadales</taxon>
        <taxon>Pseudomonadaceae</taxon>
        <taxon>Pseudomonas</taxon>
    </lineage>
</organism>
<comment type="caution">
    <text evidence="1">The sequence shown here is derived from an EMBL/GenBank/DDBJ whole genome shotgun (WGS) entry which is preliminary data.</text>
</comment>
<evidence type="ECO:0000313" key="2">
    <source>
        <dbReference type="Proteomes" id="UP000253594"/>
    </source>
</evidence>
<gene>
    <name evidence="1" type="ORF">DT376_45105</name>
</gene>
<protein>
    <recommendedName>
        <fullName evidence="3">Hemagglutinin</fullName>
    </recommendedName>
</protein>
<accession>A0A367LTK6</accession>